<name>A0ABU9ATK1_9BACT</name>
<evidence type="ECO:0000256" key="1">
    <source>
        <dbReference type="ARBA" id="ARBA00010164"/>
    </source>
</evidence>
<dbReference type="Pfam" id="PF07804">
    <property type="entry name" value="HipA_C"/>
    <property type="match status" value="1"/>
</dbReference>
<evidence type="ECO:0000259" key="5">
    <source>
        <dbReference type="Pfam" id="PF13657"/>
    </source>
</evidence>
<keyword evidence="2" id="KW-0808">Transferase</keyword>
<feature type="domain" description="HipA-like C-terminal" evidence="4">
    <location>
        <begin position="157"/>
        <end position="377"/>
    </location>
</feature>
<dbReference type="InterPro" id="IPR017508">
    <property type="entry name" value="HipA_N1"/>
</dbReference>
<evidence type="ECO:0000259" key="4">
    <source>
        <dbReference type="Pfam" id="PF07804"/>
    </source>
</evidence>
<feature type="domain" description="HipA N-terminal subdomain 1" evidence="5">
    <location>
        <begin position="3"/>
        <end position="113"/>
    </location>
</feature>
<dbReference type="InterPro" id="IPR012893">
    <property type="entry name" value="HipA-like_C"/>
</dbReference>
<protein>
    <submittedName>
        <fullName evidence="6">Type II toxin-antitoxin system HipA family toxin</fullName>
    </submittedName>
</protein>
<dbReference type="RefSeq" id="WP_341403913.1">
    <property type="nucleotide sequence ID" value="NZ_JBBUKT010000002.1"/>
</dbReference>
<dbReference type="Proteomes" id="UP001371305">
    <property type="component" value="Unassembled WGS sequence"/>
</dbReference>
<dbReference type="PANTHER" id="PTHR37419:SF8">
    <property type="entry name" value="TOXIN YJJJ"/>
    <property type="match status" value="1"/>
</dbReference>
<evidence type="ECO:0000313" key="7">
    <source>
        <dbReference type="Proteomes" id="UP001371305"/>
    </source>
</evidence>
<organism evidence="6 7">
    <name type="scientific">Luteolibacter soli</name>
    <dbReference type="NCBI Taxonomy" id="3135280"/>
    <lineage>
        <taxon>Bacteria</taxon>
        <taxon>Pseudomonadati</taxon>
        <taxon>Verrucomicrobiota</taxon>
        <taxon>Verrucomicrobiia</taxon>
        <taxon>Verrucomicrobiales</taxon>
        <taxon>Verrucomicrobiaceae</taxon>
        <taxon>Luteolibacter</taxon>
    </lineage>
</organism>
<gene>
    <name evidence="6" type="ORF">WKV53_07765</name>
</gene>
<evidence type="ECO:0000256" key="3">
    <source>
        <dbReference type="ARBA" id="ARBA00022777"/>
    </source>
</evidence>
<dbReference type="EMBL" id="JBBUKT010000002">
    <property type="protein sequence ID" value="MEK7950387.1"/>
    <property type="molecule type" value="Genomic_DNA"/>
</dbReference>
<dbReference type="Gene3D" id="1.10.1070.20">
    <property type="match status" value="1"/>
</dbReference>
<accession>A0ABU9ATK1</accession>
<evidence type="ECO:0000256" key="2">
    <source>
        <dbReference type="ARBA" id="ARBA00022679"/>
    </source>
</evidence>
<sequence length="404" mass="44882">MNLDVSYHDQEVGRLHQDDRGQVMFEYAASWRSGSPSRELSPLYLPNSTTGAVATPTPAFGPLFGLFQDALPDWWGEQMMRRLFDEKGIPWNKVTALQKLACQGDRKIGALAYRPVMDETIFADNLLVELSALVDSARSALKGEAGKVLSELVRSGISPGGARPKSLLWLSKDGRDLQLEPTHGHDAWLIKFDLDPDLHEGRIEHAYMRMAAAAGIEVPESRLIEAAGCHHFMARRFDREPSGKPIHFHSFSGLTHTPVRDGIDYDDLMNLARELTDDHRSVEEVFRRAVFNVLAGNEDDHGRNHAFLMDSDGSWRLSPAFDLTLASNPLTSGYRAGRVMGKGTNVGLKDLIKLGQSHDVRRITEVIAEVQDAISQWSDFANESRLPAGVTTMIRGQLEAMPLT</sequence>
<comment type="caution">
    <text evidence="6">The sequence shown here is derived from an EMBL/GenBank/DDBJ whole genome shotgun (WGS) entry which is preliminary data.</text>
</comment>
<proteinExistence type="inferred from homology"/>
<reference evidence="6 7" key="1">
    <citation type="submission" date="2024-04" db="EMBL/GenBank/DDBJ databases">
        <title>Luteolibacter sp. isolated from soil.</title>
        <authorList>
            <person name="An J."/>
        </authorList>
    </citation>
    <scope>NUCLEOTIDE SEQUENCE [LARGE SCALE GENOMIC DNA]</scope>
    <source>
        <strain evidence="6 7">Y139</strain>
    </source>
</reference>
<dbReference type="InterPro" id="IPR052028">
    <property type="entry name" value="HipA_Ser/Thr_kinase"/>
</dbReference>
<keyword evidence="3" id="KW-0418">Kinase</keyword>
<dbReference type="PANTHER" id="PTHR37419">
    <property type="entry name" value="SERINE/THREONINE-PROTEIN KINASE TOXIN HIPA"/>
    <property type="match status" value="1"/>
</dbReference>
<dbReference type="Pfam" id="PF13657">
    <property type="entry name" value="Couple_hipA"/>
    <property type="match status" value="1"/>
</dbReference>
<keyword evidence="7" id="KW-1185">Reference proteome</keyword>
<comment type="similarity">
    <text evidence="1">Belongs to the HipA Ser/Thr kinase family.</text>
</comment>
<evidence type="ECO:0000313" key="6">
    <source>
        <dbReference type="EMBL" id="MEK7950387.1"/>
    </source>
</evidence>